<dbReference type="Proteomes" id="UP000688137">
    <property type="component" value="Unassembled WGS sequence"/>
</dbReference>
<evidence type="ECO:0000256" key="1">
    <source>
        <dbReference type="SAM" id="MobiDB-lite"/>
    </source>
</evidence>
<dbReference type="EMBL" id="CAJJDM010000073">
    <property type="protein sequence ID" value="CAD8083624.1"/>
    <property type="molecule type" value="Genomic_DNA"/>
</dbReference>
<organism evidence="2 3">
    <name type="scientific">Paramecium primaurelia</name>
    <dbReference type="NCBI Taxonomy" id="5886"/>
    <lineage>
        <taxon>Eukaryota</taxon>
        <taxon>Sar</taxon>
        <taxon>Alveolata</taxon>
        <taxon>Ciliophora</taxon>
        <taxon>Intramacronucleata</taxon>
        <taxon>Oligohymenophorea</taxon>
        <taxon>Peniculida</taxon>
        <taxon>Parameciidae</taxon>
        <taxon>Paramecium</taxon>
    </lineage>
</organism>
<feature type="compositionally biased region" description="Basic and acidic residues" evidence="1">
    <location>
        <begin position="222"/>
        <end position="234"/>
    </location>
</feature>
<comment type="caution">
    <text evidence="2">The sequence shown here is derived from an EMBL/GenBank/DDBJ whole genome shotgun (WGS) entry which is preliminary data.</text>
</comment>
<proteinExistence type="predicted"/>
<evidence type="ECO:0000313" key="3">
    <source>
        <dbReference type="Proteomes" id="UP000688137"/>
    </source>
</evidence>
<evidence type="ECO:0000313" key="2">
    <source>
        <dbReference type="EMBL" id="CAD8083624.1"/>
    </source>
</evidence>
<accession>A0A8S1NAH4</accession>
<dbReference type="OMA" id="NYCMADS"/>
<sequence>MEGQQYQYLMADEYFLENNESYSSFSLGDIQFFVNLNDFEAPIFQPSKIQNPYVSLIGNYCMSDSSIIVINKVDPIFVAIRVLRNKLANEKQVNSIEFENIFNSEDSFEIYLSKHKQIKENIDCISFTKQFNDDLYVKLDKGKLFQFLDIKYNSIREYSQQSVYFLNDCNQKKQDESQLQSCNLFQQYIGDQLFTEYKATKKTDVTNQVSTVNFDQQQITNKKQEEKEKQEIQNKQKSKSLQIKKNASEIKNAKASQGCGRLDQSFLIKKVPKQEQ</sequence>
<keyword evidence="3" id="KW-1185">Reference proteome</keyword>
<feature type="region of interest" description="Disordered" evidence="1">
    <location>
        <begin position="220"/>
        <end position="259"/>
    </location>
</feature>
<gene>
    <name evidence="2" type="ORF">PPRIM_AZ9-3.1.T0700153</name>
</gene>
<dbReference type="AlphaFoldDB" id="A0A8S1NAH4"/>
<reference evidence="2" key="1">
    <citation type="submission" date="2021-01" db="EMBL/GenBank/DDBJ databases">
        <authorList>
            <consortium name="Genoscope - CEA"/>
            <person name="William W."/>
        </authorList>
    </citation>
    <scope>NUCLEOTIDE SEQUENCE</scope>
</reference>
<protein>
    <submittedName>
        <fullName evidence="2">Uncharacterized protein</fullName>
    </submittedName>
</protein>
<name>A0A8S1NAH4_PARPR</name>